<feature type="compositionally biased region" description="Basic residues" evidence="1">
    <location>
        <begin position="163"/>
        <end position="177"/>
    </location>
</feature>
<evidence type="ECO:0000313" key="3">
    <source>
        <dbReference type="Proteomes" id="UP000475325"/>
    </source>
</evidence>
<dbReference type="Proteomes" id="UP000475325">
    <property type="component" value="Unassembled WGS sequence"/>
</dbReference>
<reference evidence="2 3" key="1">
    <citation type="submission" date="2019-06" db="EMBL/GenBank/DDBJ databases">
        <authorList>
            <person name="Palmer J.M."/>
        </authorList>
    </citation>
    <scope>NUCLEOTIDE SEQUENCE [LARGE SCALE GENOMIC DNA]</scope>
    <source>
        <strain evidence="2 3">TWF102</strain>
    </source>
</reference>
<feature type="region of interest" description="Disordered" evidence="1">
    <location>
        <begin position="130"/>
        <end position="177"/>
    </location>
</feature>
<dbReference type="Pfam" id="PF12585">
    <property type="entry name" value="DUF3759"/>
    <property type="match status" value="1"/>
</dbReference>
<dbReference type="AlphaFoldDB" id="A0A7C8J0P3"/>
<dbReference type="PANTHER" id="PTHR37450">
    <property type="entry name" value="CIPC PROTEIN"/>
    <property type="match status" value="1"/>
</dbReference>
<name>A0A7C8J0P3_ORBOL</name>
<evidence type="ECO:0000256" key="1">
    <source>
        <dbReference type="SAM" id="MobiDB-lite"/>
    </source>
</evidence>
<protein>
    <submittedName>
        <fullName evidence="2">Uncharacterized protein</fullName>
    </submittedName>
</protein>
<accession>A0A7C8J0P3</accession>
<evidence type="ECO:0000313" key="2">
    <source>
        <dbReference type="EMBL" id="KAF3080883.1"/>
    </source>
</evidence>
<gene>
    <name evidence="2" type="ORF">TWF102_002030</name>
</gene>
<feature type="region of interest" description="Disordered" evidence="1">
    <location>
        <begin position="1"/>
        <end position="22"/>
    </location>
</feature>
<sequence>MGHHHSGEDSDNESTGSGHHQHDARLRYVSVRIGDNRVNLCKYEYSKPSFYFLRADNTVETIVTNDSRVYCSHELLAGAAAFAAFREFQKHQREQGRPVSHALAKELLAAFAAAQADKLIETRGVEKWEEYRERAREEAREKSKEMYQDRYEHEEDGDGEERKHRHRHHFHRREPSD</sequence>
<organism evidence="2 3">
    <name type="scientific">Orbilia oligospora</name>
    <name type="common">Nematode-trapping fungus</name>
    <name type="synonym">Arthrobotrys oligospora</name>
    <dbReference type="NCBI Taxonomy" id="2813651"/>
    <lineage>
        <taxon>Eukaryota</taxon>
        <taxon>Fungi</taxon>
        <taxon>Dikarya</taxon>
        <taxon>Ascomycota</taxon>
        <taxon>Pezizomycotina</taxon>
        <taxon>Orbiliomycetes</taxon>
        <taxon>Orbiliales</taxon>
        <taxon>Orbiliaceae</taxon>
        <taxon>Orbilia</taxon>
    </lineage>
</organism>
<proteinExistence type="predicted"/>
<dbReference type="PANTHER" id="PTHR37450:SF1">
    <property type="entry name" value="CIPC PROTEIN"/>
    <property type="match status" value="1"/>
</dbReference>
<feature type="compositionally biased region" description="Basic and acidic residues" evidence="1">
    <location>
        <begin position="130"/>
        <end position="153"/>
    </location>
</feature>
<dbReference type="EMBL" id="WIQW01000133">
    <property type="protein sequence ID" value="KAF3080883.1"/>
    <property type="molecule type" value="Genomic_DNA"/>
</dbReference>
<dbReference type="InterPro" id="IPR022234">
    <property type="entry name" value="DUF3759"/>
</dbReference>
<comment type="caution">
    <text evidence="2">The sequence shown here is derived from an EMBL/GenBank/DDBJ whole genome shotgun (WGS) entry which is preliminary data.</text>
</comment>